<comment type="similarity">
    <text evidence="2">Belongs to the peptidase C19 family.</text>
</comment>
<reference evidence="7" key="1">
    <citation type="submission" date="2021-09" db="EMBL/GenBank/DDBJ databases">
        <authorList>
            <consortium name="AG Swart"/>
            <person name="Singh M."/>
            <person name="Singh A."/>
            <person name="Seah K."/>
            <person name="Emmerich C."/>
        </authorList>
    </citation>
    <scope>NUCLEOTIDE SEQUENCE</scope>
    <source>
        <strain evidence="7">ATCC30299</strain>
    </source>
</reference>
<evidence type="ECO:0000256" key="4">
    <source>
        <dbReference type="ARBA" id="ARBA00022670"/>
    </source>
</evidence>
<dbReference type="GO" id="GO:0004843">
    <property type="term" value="F:cysteine-type deubiquitinase activity"/>
    <property type="evidence" value="ECO:0007669"/>
    <property type="project" value="UniProtKB-EC"/>
</dbReference>
<evidence type="ECO:0000256" key="3">
    <source>
        <dbReference type="ARBA" id="ARBA00012759"/>
    </source>
</evidence>
<dbReference type="AlphaFoldDB" id="A0AAU9IQB6"/>
<dbReference type="InterPro" id="IPR050164">
    <property type="entry name" value="Peptidase_C19"/>
</dbReference>
<evidence type="ECO:0000313" key="7">
    <source>
        <dbReference type="EMBL" id="CAG9311680.1"/>
    </source>
</evidence>
<evidence type="ECO:0000313" key="8">
    <source>
        <dbReference type="Proteomes" id="UP001162131"/>
    </source>
</evidence>
<accession>A0AAU9IQB6</accession>
<name>A0AAU9IQB6_9CILI</name>
<protein>
    <recommendedName>
        <fullName evidence="3">ubiquitinyl hydrolase 1</fullName>
        <ecNumber evidence="3">3.4.19.12</ecNumber>
    </recommendedName>
</protein>
<dbReference type="GO" id="GO:0005829">
    <property type="term" value="C:cytosol"/>
    <property type="evidence" value="ECO:0007669"/>
    <property type="project" value="TreeGrafter"/>
</dbReference>
<evidence type="ECO:0000259" key="6">
    <source>
        <dbReference type="PROSITE" id="PS50235"/>
    </source>
</evidence>
<gene>
    <name evidence="7" type="ORF">BSTOLATCC_MIC3966</name>
</gene>
<evidence type="ECO:0000256" key="2">
    <source>
        <dbReference type="ARBA" id="ARBA00009085"/>
    </source>
</evidence>
<keyword evidence="5" id="KW-0378">Hydrolase</keyword>
<comment type="caution">
    <text evidence="7">The sequence shown here is derived from an EMBL/GenBank/DDBJ whole genome shotgun (WGS) entry which is preliminary data.</text>
</comment>
<dbReference type="PROSITE" id="PS50235">
    <property type="entry name" value="USP_3"/>
    <property type="match status" value="1"/>
</dbReference>
<dbReference type="InterPro" id="IPR001394">
    <property type="entry name" value="Peptidase_C19_UCH"/>
</dbReference>
<dbReference type="GO" id="GO:0006508">
    <property type="term" value="P:proteolysis"/>
    <property type="evidence" value="ECO:0007669"/>
    <property type="project" value="UniProtKB-KW"/>
</dbReference>
<dbReference type="GO" id="GO:0016579">
    <property type="term" value="P:protein deubiquitination"/>
    <property type="evidence" value="ECO:0007669"/>
    <property type="project" value="InterPro"/>
</dbReference>
<keyword evidence="8" id="KW-1185">Reference proteome</keyword>
<dbReference type="PANTHER" id="PTHR24006:SF733">
    <property type="entry name" value="RE52890P"/>
    <property type="match status" value="1"/>
</dbReference>
<evidence type="ECO:0000256" key="5">
    <source>
        <dbReference type="ARBA" id="ARBA00022801"/>
    </source>
</evidence>
<proteinExistence type="inferred from homology"/>
<dbReference type="Proteomes" id="UP001162131">
    <property type="component" value="Unassembled WGS sequence"/>
</dbReference>
<dbReference type="Pfam" id="PF00443">
    <property type="entry name" value="UCH"/>
    <property type="match status" value="1"/>
</dbReference>
<dbReference type="InterPro" id="IPR038765">
    <property type="entry name" value="Papain-like_cys_pep_sf"/>
</dbReference>
<dbReference type="SUPFAM" id="SSF54001">
    <property type="entry name" value="Cysteine proteinases"/>
    <property type="match status" value="1"/>
</dbReference>
<dbReference type="EC" id="3.4.19.12" evidence="3"/>
<keyword evidence="4" id="KW-0645">Protease</keyword>
<comment type="catalytic activity">
    <reaction evidence="1">
        <text>Thiol-dependent hydrolysis of ester, thioester, amide, peptide and isopeptide bonds formed by the C-terminal Gly of ubiquitin (a 76-residue protein attached to proteins as an intracellular targeting signal).</text>
        <dbReference type="EC" id="3.4.19.12"/>
    </reaction>
</comment>
<dbReference type="PANTHER" id="PTHR24006">
    <property type="entry name" value="UBIQUITIN CARBOXYL-TERMINAL HYDROLASE"/>
    <property type="match status" value="1"/>
</dbReference>
<evidence type="ECO:0000256" key="1">
    <source>
        <dbReference type="ARBA" id="ARBA00000707"/>
    </source>
</evidence>
<sequence length="328" mass="38131">MGGTGPSKIEKDFEQCGEELPERYLGFENKDNICYANSVLQALYFCQDFRKYLINQKIASRDTVMSQLQELYITMITSKRKTGVMSTKNVMSKCKVLNELFDNDDHHDSHEFLIWLINRLDEELKAQGSQSWVQQLFEGKFTTQTKCLCCQNVTHRDEVFMDLSLDVKQNCSILSSLKRYSEIETLSGADKFYCETCACKQEAQTRTLIKDPPNILICHLKRFKYSDELRRYTKLSYRVAFPSQLRLNNTVDNCPEKLYELFACIVHLGPGFQYGHYMAIVKSHGHWIRFDDDYVEKVDEALIQHIFGSSKEIGSVPCGYILFYRATF</sequence>
<dbReference type="Gene3D" id="3.90.70.10">
    <property type="entry name" value="Cysteine proteinases"/>
    <property type="match status" value="1"/>
</dbReference>
<dbReference type="EMBL" id="CAJZBQ010000004">
    <property type="protein sequence ID" value="CAG9311680.1"/>
    <property type="molecule type" value="Genomic_DNA"/>
</dbReference>
<dbReference type="GO" id="GO:0005634">
    <property type="term" value="C:nucleus"/>
    <property type="evidence" value="ECO:0007669"/>
    <property type="project" value="TreeGrafter"/>
</dbReference>
<feature type="domain" description="USP" evidence="6">
    <location>
        <begin position="25"/>
        <end position="327"/>
    </location>
</feature>
<organism evidence="7 8">
    <name type="scientific">Blepharisma stoltei</name>
    <dbReference type="NCBI Taxonomy" id="1481888"/>
    <lineage>
        <taxon>Eukaryota</taxon>
        <taxon>Sar</taxon>
        <taxon>Alveolata</taxon>
        <taxon>Ciliophora</taxon>
        <taxon>Postciliodesmatophora</taxon>
        <taxon>Heterotrichea</taxon>
        <taxon>Heterotrichida</taxon>
        <taxon>Blepharismidae</taxon>
        <taxon>Blepharisma</taxon>
    </lineage>
</organism>
<dbReference type="InterPro" id="IPR028889">
    <property type="entry name" value="USP"/>
</dbReference>